<dbReference type="PANTHER" id="PTHR12277:SF81">
    <property type="entry name" value="PROTEIN ABHD13"/>
    <property type="match status" value="1"/>
</dbReference>
<evidence type="ECO:0000259" key="1">
    <source>
        <dbReference type="Pfam" id="PF12146"/>
    </source>
</evidence>
<name>A0ABP3XSB8_9FLAO</name>
<organism evidence="2 3">
    <name type="scientific">Gangjinia marincola</name>
    <dbReference type="NCBI Taxonomy" id="578463"/>
    <lineage>
        <taxon>Bacteria</taxon>
        <taxon>Pseudomonadati</taxon>
        <taxon>Bacteroidota</taxon>
        <taxon>Flavobacteriia</taxon>
        <taxon>Flavobacteriales</taxon>
        <taxon>Flavobacteriaceae</taxon>
        <taxon>Gangjinia</taxon>
    </lineage>
</organism>
<keyword evidence="2" id="KW-0378">Hydrolase</keyword>
<comment type="caution">
    <text evidence="2">The sequence shown here is derived from an EMBL/GenBank/DDBJ whole genome shotgun (WGS) entry which is preliminary data.</text>
</comment>
<protein>
    <submittedName>
        <fullName evidence="2">Alpha/beta fold hydrolase</fullName>
    </submittedName>
</protein>
<dbReference type="RefSeq" id="WP_343764935.1">
    <property type="nucleotide sequence ID" value="NZ_BAAAFG010000013.1"/>
</dbReference>
<gene>
    <name evidence="2" type="ORF">GCM10009117_12440</name>
</gene>
<dbReference type="Pfam" id="PF12146">
    <property type="entry name" value="Hydrolase_4"/>
    <property type="match status" value="1"/>
</dbReference>
<dbReference type="SUPFAM" id="SSF53474">
    <property type="entry name" value="alpha/beta-Hydrolases"/>
    <property type="match status" value="1"/>
</dbReference>
<evidence type="ECO:0000313" key="3">
    <source>
        <dbReference type="Proteomes" id="UP001500507"/>
    </source>
</evidence>
<dbReference type="InterPro" id="IPR029058">
    <property type="entry name" value="AB_hydrolase_fold"/>
</dbReference>
<dbReference type="Proteomes" id="UP001500507">
    <property type="component" value="Unassembled WGS sequence"/>
</dbReference>
<reference evidence="3" key="1">
    <citation type="journal article" date="2019" name="Int. J. Syst. Evol. Microbiol.">
        <title>The Global Catalogue of Microorganisms (GCM) 10K type strain sequencing project: providing services to taxonomists for standard genome sequencing and annotation.</title>
        <authorList>
            <consortium name="The Broad Institute Genomics Platform"/>
            <consortium name="The Broad Institute Genome Sequencing Center for Infectious Disease"/>
            <person name="Wu L."/>
            <person name="Ma J."/>
        </authorList>
    </citation>
    <scope>NUCLEOTIDE SEQUENCE [LARGE SCALE GENOMIC DNA]</scope>
    <source>
        <strain evidence="3">JCM 16082</strain>
    </source>
</reference>
<dbReference type="EMBL" id="BAAAFG010000013">
    <property type="protein sequence ID" value="GAA0872097.1"/>
    <property type="molecule type" value="Genomic_DNA"/>
</dbReference>
<dbReference type="PANTHER" id="PTHR12277">
    <property type="entry name" value="ALPHA/BETA HYDROLASE DOMAIN-CONTAINING PROTEIN"/>
    <property type="match status" value="1"/>
</dbReference>
<dbReference type="InterPro" id="IPR022742">
    <property type="entry name" value="Hydrolase_4"/>
</dbReference>
<feature type="domain" description="Serine aminopeptidase S33" evidence="1">
    <location>
        <begin position="70"/>
        <end position="179"/>
    </location>
</feature>
<sequence length="264" mass="30354">MKKVLRWLVVLTGLFLLMMTLLITLQEKIIFLPTTLPQDYSYSFDQDFEEVFIETGENVRINGLYFSSEKPKGLIVYFHGNAGDLSRWGEIASYFVQFGYDVLVTDYRTYGKSTGELSEKALYQDAEAIYDYAKRRFSEDQITLYGRSLGCTFAAYLASNNQPKQLVLETPFYSLESLVKERFPVIPLRYLEYSFPTNTFVEKIDCPVVIYHGTQDEVVPYESGRRLANEFPIGQATLVTLESGGHNNLIEFSKYRASIKKVLE</sequence>
<dbReference type="GO" id="GO:0016787">
    <property type="term" value="F:hydrolase activity"/>
    <property type="evidence" value="ECO:0007669"/>
    <property type="project" value="UniProtKB-KW"/>
</dbReference>
<dbReference type="Gene3D" id="3.40.50.1820">
    <property type="entry name" value="alpha/beta hydrolase"/>
    <property type="match status" value="1"/>
</dbReference>
<accession>A0ABP3XSB8</accession>
<proteinExistence type="predicted"/>
<keyword evidence="3" id="KW-1185">Reference proteome</keyword>
<evidence type="ECO:0000313" key="2">
    <source>
        <dbReference type="EMBL" id="GAA0872097.1"/>
    </source>
</evidence>